<keyword evidence="2" id="KW-1185">Reference proteome</keyword>
<accession>A0A376BTI8</accession>
<organism evidence="1 2">
    <name type="scientific">Alysiella crassa</name>
    <dbReference type="NCBI Taxonomy" id="153491"/>
    <lineage>
        <taxon>Bacteria</taxon>
        <taxon>Pseudomonadati</taxon>
        <taxon>Pseudomonadota</taxon>
        <taxon>Betaproteobacteria</taxon>
        <taxon>Neisseriales</taxon>
        <taxon>Neisseriaceae</taxon>
        <taxon>Alysiella</taxon>
    </lineage>
</organism>
<name>A0A376BTI8_9NEIS</name>
<reference evidence="1 2" key="1">
    <citation type="submission" date="2018-06" db="EMBL/GenBank/DDBJ databases">
        <authorList>
            <consortium name="Pathogen Informatics"/>
            <person name="Doyle S."/>
        </authorList>
    </citation>
    <scope>NUCLEOTIDE SEQUENCE [LARGE SCALE GENOMIC DNA]</scope>
    <source>
        <strain evidence="1 2">NCTC10283</strain>
    </source>
</reference>
<dbReference type="EMBL" id="UFSO01000003">
    <property type="protein sequence ID" value="SSY80302.1"/>
    <property type="molecule type" value="Genomic_DNA"/>
</dbReference>
<dbReference type="Proteomes" id="UP000254209">
    <property type="component" value="Unassembled WGS sequence"/>
</dbReference>
<dbReference type="AlphaFoldDB" id="A0A376BTI8"/>
<dbReference type="OrthoDB" id="8612771at2"/>
<evidence type="ECO:0000313" key="2">
    <source>
        <dbReference type="Proteomes" id="UP000254209"/>
    </source>
</evidence>
<sequence length="114" mass="12795">MIEKKIIQQIKQINAEFPVYHDFAPPQAKPPLAIISRVGGAGKLFLDRETAGGYEIRIQITVWAANRVTAIQTSQQIESLLFRLPECANVGAAVSVHDVDTDWRGMRQDFLFVE</sequence>
<dbReference type="STRING" id="1120980.GCA_000745955_00113"/>
<protein>
    <submittedName>
        <fullName evidence="1">Uncharacterized protein</fullName>
    </submittedName>
</protein>
<dbReference type="RefSeq" id="WP_034296389.1">
    <property type="nucleotide sequence ID" value="NZ_CP091519.2"/>
</dbReference>
<evidence type="ECO:0000313" key="1">
    <source>
        <dbReference type="EMBL" id="SSY80302.1"/>
    </source>
</evidence>
<proteinExistence type="predicted"/>
<gene>
    <name evidence="1" type="ORF">NCTC10283_01856</name>
</gene>